<reference evidence="2 3" key="1">
    <citation type="journal article" date="2015" name="Genome Announc.">
        <title>Expanding the biotechnology potential of lactobacilli through comparative genomics of 213 strains and associated genera.</title>
        <authorList>
            <person name="Sun Z."/>
            <person name="Harris H.M."/>
            <person name="McCann A."/>
            <person name="Guo C."/>
            <person name="Argimon S."/>
            <person name="Zhang W."/>
            <person name="Yang X."/>
            <person name="Jeffery I.B."/>
            <person name="Cooney J.C."/>
            <person name="Kagawa T.F."/>
            <person name="Liu W."/>
            <person name="Song Y."/>
            <person name="Salvetti E."/>
            <person name="Wrobel A."/>
            <person name="Rasinkangas P."/>
            <person name="Parkhill J."/>
            <person name="Rea M.C."/>
            <person name="O'Sullivan O."/>
            <person name="Ritari J."/>
            <person name="Douillard F.P."/>
            <person name="Paul Ross R."/>
            <person name="Yang R."/>
            <person name="Briner A.E."/>
            <person name="Felis G.E."/>
            <person name="de Vos W.M."/>
            <person name="Barrangou R."/>
            <person name="Klaenhammer T.R."/>
            <person name="Caufield P.W."/>
            <person name="Cui Y."/>
            <person name="Zhang H."/>
            <person name="O'Toole P.W."/>
        </authorList>
    </citation>
    <scope>NUCLEOTIDE SEQUENCE [LARGE SCALE GENOMIC DNA]</scope>
    <source>
        <strain evidence="2 3">DSM 20178</strain>
    </source>
</reference>
<gene>
    <name evidence="2" type="ORF">FD51_GL002044</name>
</gene>
<accession>A0A0R1EU30</accession>
<feature type="region of interest" description="Disordered" evidence="1">
    <location>
        <begin position="27"/>
        <end position="61"/>
    </location>
</feature>
<comment type="caution">
    <text evidence="2">The sequence shown here is derived from an EMBL/GenBank/DDBJ whole genome shotgun (WGS) entry which is preliminary data.</text>
</comment>
<evidence type="ECO:0000256" key="1">
    <source>
        <dbReference type="SAM" id="MobiDB-lite"/>
    </source>
</evidence>
<evidence type="ECO:0000313" key="3">
    <source>
        <dbReference type="Proteomes" id="UP000051984"/>
    </source>
</evidence>
<proteinExistence type="predicted"/>
<sequence>MYRAKSVDRLQLADVVGQIDKGYPGQLVGPASHIPDNSSGHPAMPLATGCGTADSANDPYL</sequence>
<dbReference type="AlphaFoldDB" id="A0A0R1EU30"/>
<dbReference type="EMBL" id="AZCT01000003">
    <property type="protein sequence ID" value="KRK12892.1"/>
    <property type="molecule type" value="Genomic_DNA"/>
</dbReference>
<protein>
    <submittedName>
        <fullName evidence="2">Uncharacterized protein</fullName>
    </submittedName>
</protein>
<dbReference type="Proteomes" id="UP000051984">
    <property type="component" value="Unassembled WGS sequence"/>
</dbReference>
<name>A0A0R1EU30_LACZE</name>
<evidence type="ECO:0000313" key="2">
    <source>
        <dbReference type="EMBL" id="KRK12892.1"/>
    </source>
</evidence>
<organism evidence="2 3">
    <name type="scientific">Lacticaseibacillus zeae DSM 20178 = KCTC 3804</name>
    <dbReference type="NCBI Taxonomy" id="1423816"/>
    <lineage>
        <taxon>Bacteria</taxon>
        <taxon>Bacillati</taxon>
        <taxon>Bacillota</taxon>
        <taxon>Bacilli</taxon>
        <taxon>Lactobacillales</taxon>
        <taxon>Lactobacillaceae</taxon>
        <taxon>Lacticaseibacillus</taxon>
    </lineage>
</organism>